<keyword evidence="3" id="KW-0653">Protein transport</keyword>
<dbReference type="Proteomes" id="UP000001058">
    <property type="component" value="Unassembled WGS sequence"/>
</dbReference>
<proteinExistence type="inferred from homology"/>
<keyword evidence="9" id="KW-1185">Reference proteome</keyword>
<dbReference type="eggNOG" id="KOG1964">
    <property type="taxonomic scope" value="Eukaryota"/>
</dbReference>
<protein>
    <recommendedName>
        <fullName evidence="7">Nuclear pore complex protein</fullName>
    </recommendedName>
</protein>
<organism evidence="9">
    <name type="scientific">Volvox carteri f. nagariensis</name>
    <dbReference type="NCBI Taxonomy" id="3068"/>
    <lineage>
        <taxon>Eukaryota</taxon>
        <taxon>Viridiplantae</taxon>
        <taxon>Chlorophyta</taxon>
        <taxon>core chlorophytes</taxon>
        <taxon>Chlorophyceae</taxon>
        <taxon>CS clade</taxon>
        <taxon>Chlamydomonadales</taxon>
        <taxon>Volvocaceae</taxon>
        <taxon>Volvox</taxon>
    </lineage>
</organism>
<evidence type="ECO:0000256" key="3">
    <source>
        <dbReference type="ARBA" id="ARBA00022927"/>
    </source>
</evidence>
<keyword evidence="4 7" id="KW-0811">Translocation</keyword>
<dbReference type="GO" id="GO:0000973">
    <property type="term" value="P:post-transcriptional tethering of RNA polymerase II gene DNA at nuclear periphery"/>
    <property type="evidence" value="ECO:0007669"/>
    <property type="project" value="TreeGrafter"/>
</dbReference>
<dbReference type="STRING" id="3068.D8UAZ1"/>
<dbReference type="GO" id="GO:0006606">
    <property type="term" value="P:protein import into nucleus"/>
    <property type="evidence" value="ECO:0007669"/>
    <property type="project" value="TreeGrafter"/>
</dbReference>
<dbReference type="OrthoDB" id="546417at2759"/>
<dbReference type="GO" id="GO:0031965">
    <property type="term" value="C:nuclear membrane"/>
    <property type="evidence" value="ECO:0007669"/>
    <property type="project" value="UniProtKB-SubCell"/>
</dbReference>
<comment type="similarity">
    <text evidence="7">Belongs to the nucleoporin Nup84/Nup107 family.</text>
</comment>
<evidence type="ECO:0000256" key="5">
    <source>
        <dbReference type="ARBA" id="ARBA00023132"/>
    </source>
</evidence>
<dbReference type="InterPro" id="IPR007252">
    <property type="entry name" value="Nup84/Nup107"/>
</dbReference>
<dbReference type="KEGG" id="vcn:VOLCADRAFT_96758"/>
<accession>D8UAZ1</accession>
<dbReference type="Gene3D" id="1.10.3450.20">
    <property type="match status" value="1"/>
</dbReference>
<evidence type="ECO:0000256" key="7">
    <source>
        <dbReference type="RuleBase" id="RU365072"/>
    </source>
</evidence>
<reference evidence="8 9" key="1">
    <citation type="journal article" date="2010" name="Science">
        <title>Genomic analysis of organismal complexity in the multicellular green alga Volvox carteri.</title>
        <authorList>
            <person name="Prochnik S.E."/>
            <person name="Umen J."/>
            <person name="Nedelcu A.M."/>
            <person name="Hallmann A."/>
            <person name="Miller S.M."/>
            <person name="Nishii I."/>
            <person name="Ferris P."/>
            <person name="Kuo A."/>
            <person name="Mitros T."/>
            <person name="Fritz-Laylin L.K."/>
            <person name="Hellsten U."/>
            <person name="Chapman J."/>
            <person name="Simakov O."/>
            <person name="Rensing S.A."/>
            <person name="Terry A."/>
            <person name="Pangilinan J."/>
            <person name="Kapitonov V."/>
            <person name="Jurka J."/>
            <person name="Salamov A."/>
            <person name="Shapiro H."/>
            <person name="Schmutz J."/>
            <person name="Grimwood J."/>
            <person name="Lindquist E."/>
            <person name="Lucas S."/>
            <person name="Grigoriev I.V."/>
            <person name="Schmitt R."/>
            <person name="Kirk D."/>
            <person name="Rokhsar D.S."/>
        </authorList>
    </citation>
    <scope>NUCLEOTIDE SEQUENCE [LARGE SCALE GENOMIC DNA]</scope>
    <source>
        <strain evidence="9">f. Nagariensis / Eve</strain>
    </source>
</reference>
<comment type="function">
    <text evidence="7">Functions as a component of the nuclear pore complex (NPC).</text>
</comment>
<keyword evidence="5 7" id="KW-0906">Nuclear pore complex</keyword>
<dbReference type="PANTHER" id="PTHR13003:SF2">
    <property type="entry name" value="NUCLEAR PORE COMPLEX PROTEIN NUP107"/>
    <property type="match status" value="1"/>
</dbReference>
<evidence type="ECO:0000313" key="8">
    <source>
        <dbReference type="EMBL" id="EFJ43078.1"/>
    </source>
</evidence>
<dbReference type="InParanoid" id="D8UAZ1"/>
<gene>
    <name evidence="8" type="ORF">VOLCADRAFT_96758</name>
</gene>
<keyword evidence="7" id="KW-0472">Membrane</keyword>
<dbReference type="AlphaFoldDB" id="D8UAZ1"/>
<dbReference type="Pfam" id="PF04121">
    <property type="entry name" value="Nup84_Nup100"/>
    <property type="match status" value="1"/>
</dbReference>
<keyword evidence="1 7" id="KW-0813">Transport</keyword>
<dbReference type="GO" id="GO:0006406">
    <property type="term" value="P:mRNA export from nucleus"/>
    <property type="evidence" value="ECO:0007669"/>
    <property type="project" value="TreeGrafter"/>
</dbReference>
<evidence type="ECO:0000256" key="6">
    <source>
        <dbReference type="ARBA" id="ARBA00023242"/>
    </source>
</evidence>
<evidence type="ECO:0000256" key="2">
    <source>
        <dbReference type="ARBA" id="ARBA00022816"/>
    </source>
</evidence>
<dbReference type="GO" id="GO:0017056">
    <property type="term" value="F:structural constituent of nuclear pore"/>
    <property type="evidence" value="ECO:0007669"/>
    <property type="project" value="UniProtKB-UniRule"/>
</dbReference>
<keyword evidence="6 7" id="KW-0539">Nucleus</keyword>
<dbReference type="RefSeq" id="XP_002955877.1">
    <property type="nucleotide sequence ID" value="XM_002955831.1"/>
</dbReference>
<evidence type="ECO:0000256" key="4">
    <source>
        <dbReference type="ARBA" id="ARBA00023010"/>
    </source>
</evidence>
<dbReference type="GO" id="GO:0031080">
    <property type="term" value="C:nuclear pore outer ring"/>
    <property type="evidence" value="ECO:0007669"/>
    <property type="project" value="TreeGrafter"/>
</dbReference>
<comment type="subunit">
    <text evidence="7">Part of the nuclear pore complex (NPC).</text>
</comment>
<dbReference type="PANTHER" id="PTHR13003">
    <property type="entry name" value="NUP107-RELATED"/>
    <property type="match status" value="1"/>
</dbReference>
<keyword evidence="2" id="KW-0509">mRNA transport</keyword>
<dbReference type="GeneID" id="9614601"/>
<name>D8UAZ1_VOLCA</name>
<comment type="subcellular location">
    <subcellularLocation>
        <location evidence="7">Nucleus</location>
        <location evidence="7">Nuclear pore complex</location>
    </subcellularLocation>
    <subcellularLocation>
        <location evidence="7">Nucleus membrane</location>
    </subcellularLocation>
</comment>
<evidence type="ECO:0000313" key="9">
    <source>
        <dbReference type="Proteomes" id="UP000001058"/>
    </source>
</evidence>
<evidence type="ECO:0000256" key="1">
    <source>
        <dbReference type="ARBA" id="ARBA00022448"/>
    </source>
</evidence>
<sequence length="1128" mass="120906">MDIDIPEAAAAQPRATLEAELASVFEALLKDENSAQEVVSNIYFSCLGRVEALRAEAANQLHRPARHMALKALAEEMEAQAATWQLLFCLYCDPNPPAGLGGSSVIGVEDRALYRQRLADRVEKEPELARCARVVAWLESLARDALKRQGMVAFAPGEGLWHETKTEMRTRAGAMVSELDPDAPGRTGKPLHPSNARSQERILARVWQWMRGGNLVEGGDLCRQVGQPWRAAALGGGGLYGAVPVGIVAEEYDAGTSSNVQALQAEELADEVANGSGTLLALWRWAAQQAAAAPPGDKFERAVFGALGGSTAAAAPACSSWVDFAWVYCRSWLETQTLRLVPRQPQSAGDLVAGDAVTAALVRCGVAPAAAQRSVEGAMSVVMGSAAGAGASTAAPAAAALLDGDTGPSSRGFGQFFAQHVMSPAALVNSGPVAVQALRQLQGLLVQGDIYELASHLFATLVDRHSGDGAAANAFGDADGSAADVGGGLVAASANPERSRRTCVLAAHMLLALEGLGALIRKLDVDPNFLEAQTTFDLAQRLLGFYTGMLLEQDQLSLVPLYLCVLQQGLRSSMCKELLELHTRRLTGVDTVPSDGSDQVLDSLARADRECYEALVALDYWFRRCVERQQKPLEERSSFLETDIRKDELRVQLATFTFASRHNREYGPHQRARVARWLALPHIIAAEAVAEEAAELGAEVGDEADGATDAAAMTAAAAARLDPWSYYDVLEFANCLCCEFSLGDNVTAAAGHRLFDEVLPEGDGPVYLFDQDSNGQQQQEQEGMGMYGSDPGVIEARRDLAAQLRDRAAEVAQWRLYYHLDAKLAAWSARHEEYEQAQATAVRRHDEAQEVDEDAELAGAAEELLQEGVELLHDFLMHLLQTGWQQELSTFEKALALSAASAADGLMLMRVTLTVTCPPGSVSAPVGSRGENEWGQPTAPYPELQGAALLEFRQALDSGLRRAAAERQVEVEVAEETGPQGHGHVKLSLAVPAEARQWDALVGLVCGVVRGDLDGVPPLLLVSLEADRATSLAVCRRCCLGQVVMRCAGLRVSLVGLGADAESPQAGSQLVLLLGVPDEASGMGMESGLLELLSPSQLANVLAVESVTQVLHMRNLERYRQREEEMLR</sequence>
<dbReference type="EMBL" id="GL378376">
    <property type="protein sequence ID" value="EFJ43078.1"/>
    <property type="molecule type" value="Genomic_DNA"/>
</dbReference>